<dbReference type="InterPro" id="IPR029058">
    <property type="entry name" value="AB_hydrolase_fold"/>
</dbReference>
<dbReference type="EMBL" id="CP090958">
    <property type="protein sequence ID" value="WGW13837.1"/>
    <property type="molecule type" value="Genomic_DNA"/>
</dbReference>
<feature type="domain" description="Peptidase S9 prolyl oligopeptidase catalytic" evidence="3">
    <location>
        <begin position="452"/>
        <end position="657"/>
    </location>
</feature>
<keyword evidence="2" id="KW-0645">Protease</keyword>
<evidence type="ECO:0000313" key="5">
    <source>
        <dbReference type="Proteomes" id="UP001209083"/>
    </source>
</evidence>
<dbReference type="Gene3D" id="3.40.50.1820">
    <property type="entry name" value="alpha/beta hydrolase"/>
    <property type="match status" value="1"/>
</dbReference>
<dbReference type="SUPFAM" id="SSF82171">
    <property type="entry name" value="DPP6 N-terminal domain-like"/>
    <property type="match status" value="1"/>
</dbReference>
<name>A0ABY8QXT5_9MICO</name>
<evidence type="ECO:0000256" key="2">
    <source>
        <dbReference type="ARBA" id="ARBA00022825"/>
    </source>
</evidence>
<dbReference type="Pfam" id="PF00326">
    <property type="entry name" value="Peptidase_S9"/>
    <property type="match status" value="1"/>
</dbReference>
<gene>
    <name evidence="4" type="ORF">LWF01_08865</name>
</gene>
<dbReference type="PANTHER" id="PTHR42776:SF4">
    <property type="entry name" value="ACYLAMINO-ACID-RELEASING ENZYME"/>
    <property type="match status" value="1"/>
</dbReference>
<dbReference type="SUPFAM" id="SSF53474">
    <property type="entry name" value="alpha/beta-Hydrolases"/>
    <property type="match status" value="1"/>
</dbReference>
<protein>
    <submittedName>
        <fullName evidence="4">S9 family peptidase</fullName>
        <ecNumber evidence="4">3.4.-.-</ecNumber>
    </submittedName>
</protein>
<keyword evidence="1 4" id="KW-0378">Hydrolase</keyword>
<dbReference type="InterPro" id="IPR011659">
    <property type="entry name" value="WD40"/>
</dbReference>
<reference evidence="4 5" key="1">
    <citation type="submission" date="2023-05" db="EMBL/GenBank/DDBJ databases">
        <title>Lithophilousrod everest ZFBP1038 complete genpme.</title>
        <authorList>
            <person name="Tian M."/>
        </authorList>
    </citation>
    <scope>NUCLEOTIDE SEQUENCE [LARGE SCALE GENOMIC DNA]</scope>
    <source>
        <strain evidence="4 5">ZFBP1038</strain>
    </source>
</reference>
<dbReference type="InterPro" id="IPR011042">
    <property type="entry name" value="6-blade_b-propeller_TolB-like"/>
</dbReference>
<accession>A0ABY8QXT5</accession>
<keyword evidence="2" id="KW-0720">Serine protease</keyword>
<dbReference type="Proteomes" id="UP001209083">
    <property type="component" value="Chromosome"/>
</dbReference>
<organism evidence="4 5">
    <name type="scientific">Saxibacter everestensis</name>
    <dbReference type="NCBI Taxonomy" id="2909229"/>
    <lineage>
        <taxon>Bacteria</taxon>
        <taxon>Bacillati</taxon>
        <taxon>Actinomycetota</taxon>
        <taxon>Actinomycetes</taxon>
        <taxon>Micrococcales</taxon>
        <taxon>Brevibacteriaceae</taxon>
        <taxon>Saxibacter</taxon>
    </lineage>
</organism>
<dbReference type="Gene3D" id="2.120.10.30">
    <property type="entry name" value="TolB, C-terminal domain"/>
    <property type="match status" value="2"/>
</dbReference>
<dbReference type="RefSeq" id="WP_349640660.1">
    <property type="nucleotide sequence ID" value="NZ_CP090958.1"/>
</dbReference>
<dbReference type="PANTHER" id="PTHR42776">
    <property type="entry name" value="SERINE PEPTIDASE S9 FAMILY MEMBER"/>
    <property type="match status" value="1"/>
</dbReference>
<dbReference type="InterPro" id="IPR001375">
    <property type="entry name" value="Peptidase_S9_cat"/>
</dbReference>
<dbReference type="Pfam" id="PF07676">
    <property type="entry name" value="PD40"/>
    <property type="match status" value="2"/>
</dbReference>
<evidence type="ECO:0000256" key="1">
    <source>
        <dbReference type="ARBA" id="ARBA00022801"/>
    </source>
</evidence>
<proteinExistence type="predicted"/>
<dbReference type="EC" id="3.4.-.-" evidence="4"/>
<dbReference type="GO" id="GO:0016787">
    <property type="term" value="F:hydrolase activity"/>
    <property type="evidence" value="ECO:0007669"/>
    <property type="project" value="UniProtKB-KW"/>
</dbReference>
<evidence type="ECO:0000313" key="4">
    <source>
        <dbReference type="EMBL" id="WGW13837.1"/>
    </source>
</evidence>
<evidence type="ECO:0000259" key="3">
    <source>
        <dbReference type="Pfam" id="PF00326"/>
    </source>
</evidence>
<keyword evidence="5" id="KW-1185">Reference proteome</keyword>
<sequence>MRPNDIDQLVTVSAPAVLPGGKTAVYAASRAHSPDNAYVGQLFSLDLDGAGTVRQLTRGYRDANPVVSPDGSTLAFLRADKGGKPQLYAMPVHGGEPLRLTDAPLGAGEPTFAPDSGSIAYTARVPEEGRYGTDPDVSPGAEPPRHVTTRSYLSNDAGYVIDQRQQVFVVDVPLRDDSLPTAPAQLPESRQLTAGDYDASSPRFLADGQRIAFLAAAHDGRDEDRFSDVYTVGAHSDVSTFESREKPSLLTNTTLGISAFEPATDGTSLFLLAQDLGESGSDFVAQLTGLYRLDLNAGTVPERLTDTEASDLDPGTGIAELRDGTVLVGLTERGSVRLASFGSAGLTYLSEPGTVLGGLDVDEESGIIVASFSNESSAGEIGTVVDGELTAVTDFSASLRKNVPLRIPEEFEAKASDGYPVHGWVVLPEGEGPHPVLLTVHGGPFSQHSWALFDEAQVYARAGYAVLLPNPRGSAGYGREHGLAVKGNFGNLAMDDVLSFLDAALKEFPALDSGRLGVQGGSYGGYLTSWIVAHDHRFAGAIVERGYIDPESFIGTSDIGTFFGQEYVGADPEQMRSQSSYDMIDQVRTPTFVIHSERDFRCPLEQGQRYYMALKLRGIDTELLIFPGETHELSRSGQPQHRVARFEHILRWWNKHLPVG</sequence>